<dbReference type="GO" id="GO:0000786">
    <property type="term" value="C:nucleosome"/>
    <property type="evidence" value="ECO:0007669"/>
    <property type="project" value="InterPro"/>
</dbReference>
<gene>
    <name evidence="4" type="ORF">OSB1V03_LOCUS4232</name>
</gene>
<feature type="region of interest" description="Disordered" evidence="2">
    <location>
        <begin position="126"/>
        <end position="152"/>
    </location>
</feature>
<dbReference type="GO" id="GO:0003677">
    <property type="term" value="F:DNA binding"/>
    <property type="evidence" value="ECO:0007669"/>
    <property type="project" value="InterPro"/>
</dbReference>
<sequence>MTLTKNAHRYLESRPRQRGLTPVRCVGLPSQKGPNAGIPFIPIPSVVLTRINNILPAISVNDVGADDTGPVDSSEPCSSGSGPCIVIPDTAGPTPPVPHTCVDINGVRRVPMGKGNAKTRLRKATVPKRRSGITVPRVPPPPETDPRRSKRKNQVLKDIKYLQKTTHTLIKKLPFQRLVREIAPQFMVGVRFQSAAIGALQATIEGYITDLFTDAGLLAKHAGRAIAIAQRSDKHLCVTYNLSLGLIIIDNEMCVFRLTSESGLEQIAYFGHKIDKAIHLDNEQSNGTAVYFCVTKNNRIAVICITETSDRTLKLHTLFNTTIDHNSMTSMTAASESFVFVSLEDDKSCMTSMTAASESFVFVSLEGDKS</sequence>
<dbReference type="PANTHER" id="PTHR11426">
    <property type="entry name" value="HISTONE H3"/>
    <property type="match status" value="1"/>
</dbReference>
<dbReference type="EMBL" id="CAJPIZ010001885">
    <property type="protein sequence ID" value="CAG2104212.1"/>
    <property type="molecule type" value="Genomic_DNA"/>
</dbReference>
<dbReference type="Proteomes" id="UP000759131">
    <property type="component" value="Unassembled WGS sequence"/>
</dbReference>
<dbReference type="InterPro" id="IPR000164">
    <property type="entry name" value="Histone_H3/CENP-A"/>
</dbReference>
<reference evidence="4" key="1">
    <citation type="submission" date="2020-11" db="EMBL/GenBank/DDBJ databases">
        <authorList>
            <person name="Tran Van P."/>
        </authorList>
    </citation>
    <scope>NUCLEOTIDE SEQUENCE</scope>
</reference>
<dbReference type="Pfam" id="PF00125">
    <property type="entry name" value="Histone"/>
    <property type="match status" value="1"/>
</dbReference>
<comment type="similarity">
    <text evidence="1">Belongs to the histone H3 family.</text>
</comment>
<dbReference type="GO" id="GO:0030527">
    <property type="term" value="F:structural constituent of chromatin"/>
    <property type="evidence" value="ECO:0007669"/>
    <property type="project" value="InterPro"/>
</dbReference>
<dbReference type="SUPFAM" id="SSF47113">
    <property type="entry name" value="Histone-fold"/>
    <property type="match status" value="1"/>
</dbReference>
<evidence type="ECO:0000256" key="2">
    <source>
        <dbReference type="SAM" id="MobiDB-lite"/>
    </source>
</evidence>
<evidence type="ECO:0000259" key="3">
    <source>
        <dbReference type="Pfam" id="PF00125"/>
    </source>
</evidence>
<dbReference type="SMART" id="SM00428">
    <property type="entry name" value="H3"/>
    <property type="match status" value="1"/>
</dbReference>
<proteinExistence type="inferred from homology"/>
<dbReference type="InterPro" id="IPR007125">
    <property type="entry name" value="H2A/H2B/H3"/>
</dbReference>
<organism evidence="4">
    <name type="scientific">Medioppia subpectinata</name>
    <dbReference type="NCBI Taxonomy" id="1979941"/>
    <lineage>
        <taxon>Eukaryota</taxon>
        <taxon>Metazoa</taxon>
        <taxon>Ecdysozoa</taxon>
        <taxon>Arthropoda</taxon>
        <taxon>Chelicerata</taxon>
        <taxon>Arachnida</taxon>
        <taxon>Acari</taxon>
        <taxon>Acariformes</taxon>
        <taxon>Sarcoptiformes</taxon>
        <taxon>Oribatida</taxon>
        <taxon>Brachypylina</taxon>
        <taxon>Oppioidea</taxon>
        <taxon>Oppiidae</taxon>
        <taxon>Medioppia</taxon>
    </lineage>
</organism>
<evidence type="ECO:0000313" key="5">
    <source>
        <dbReference type="Proteomes" id="UP000759131"/>
    </source>
</evidence>
<protein>
    <recommendedName>
        <fullName evidence="3">Core Histone H2A/H2B/H3 domain-containing protein</fullName>
    </recommendedName>
</protein>
<dbReference type="Gene3D" id="1.10.20.10">
    <property type="entry name" value="Histone, subunit A"/>
    <property type="match status" value="1"/>
</dbReference>
<dbReference type="PRINTS" id="PR00622">
    <property type="entry name" value="HISTONEH3"/>
</dbReference>
<keyword evidence="5" id="KW-1185">Reference proteome</keyword>
<name>A0A7R9KJ51_9ACAR</name>
<evidence type="ECO:0000256" key="1">
    <source>
        <dbReference type="ARBA" id="ARBA00010343"/>
    </source>
</evidence>
<dbReference type="PROSITE" id="PS00959">
    <property type="entry name" value="HISTONE_H3_2"/>
    <property type="match status" value="1"/>
</dbReference>
<dbReference type="EMBL" id="OC856460">
    <property type="protein sequence ID" value="CAD7623782.1"/>
    <property type="molecule type" value="Genomic_DNA"/>
</dbReference>
<accession>A0A7R9KJ51</accession>
<dbReference type="OrthoDB" id="4025405at2759"/>
<dbReference type="AlphaFoldDB" id="A0A7R9KJ51"/>
<feature type="domain" description="Core Histone H2A/H2B/H3" evidence="3">
    <location>
        <begin position="153"/>
        <end position="224"/>
    </location>
</feature>
<evidence type="ECO:0000313" key="4">
    <source>
        <dbReference type="EMBL" id="CAD7623782.1"/>
    </source>
</evidence>
<dbReference type="InterPro" id="IPR009072">
    <property type="entry name" value="Histone-fold"/>
</dbReference>
<dbReference type="GO" id="GO:0046982">
    <property type="term" value="F:protein heterodimerization activity"/>
    <property type="evidence" value="ECO:0007669"/>
    <property type="project" value="InterPro"/>
</dbReference>